<evidence type="ECO:0008006" key="4">
    <source>
        <dbReference type="Google" id="ProtNLM"/>
    </source>
</evidence>
<protein>
    <recommendedName>
        <fullName evidence="4">Plant-specific domain TIGR01615 family protein</fullName>
    </recommendedName>
</protein>
<evidence type="ECO:0000256" key="1">
    <source>
        <dbReference type="SAM" id="MobiDB-lite"/>
    </source>
</evidence>
<comment type="caution">
    <text evidence="2">The sequence shown here is derived from an EMBL/GenBank/DDBJ whole genome shotgun (WGS) entry which is preliminary data.</text>
</comment>
<keyword evidence="3" id="KW-1185">Reference proteome</keyword>
<evidence type="ECO:0000313" key="3">
    <source>
        <dbReference type="Proteomes" id="UP001418222"/>
    </source>
</evidence>
<dbReference type="Pfam" id="PF04720">
    <property type="entry name" value="PDDEXK_6"/>
    <property type="match status" value="1"/>
</dbReference>
<gene>
    <name evidence="2" type="ORF">KSP39_PZI011725</name>
</gene>
<dbReference type="PANTHER" id="PTHR31579">
    <property type="entry name" value="OS03G0796600 PROTEIN"/>
    <property type="match status" value="1"/>
</dbReference>
<name>A0AAP0G5X3_9ASPA</name>
<organism evidence="2 3">
    <name type="scientific">Platanthera zijinensis</name>
    <dbReference type="NCBI Taxonomy" id="2320716"/>
    <lineage>
        <taxon>Eukaryota</taxon>
        <taxon>Viridiplantae</taxon>
        <taxon>Streptophyta</taxon>
        <taxon>Embryophyta</taxon>
        <taxon>Tracheophyta</taxon>
        <taxon>Spermatophyta</taxon>
        <taxon>Magnoliopsida</taxon>
        <taxon>Liliopsida</taxon>
        <taxon>Asparagales</taxon>
        <taxon>Orchidaceae</taxon>
        <taxon>Orchidoideae</taxon>
        <taxon>Orchideae</taxon>
        <taxon>Orchidinae</taxon>
        <taxon>Platanthera</taxon>
    </lineage>
</organism>
<dbReference type="NCBIfam" id="TIGR01615">
    <property type="entry name" value="A_thal_3542"/>
    <property type="match status" value="1"/>
</dbReference>
<proteinExistence type="predicted"/>
<feature type="region of interest" description="Disordered" evidence="1">
    <location>
        <begin position="19"/>
        <end position="47"/>
    </location>
</feature>
<dbReference type="InterPro" id="IPR006502">
    <property type="entry name" value="PDDEXK-like"/>
</dbReference>
<dbReference type="EMBL" id="JBBWWQ010000009">
    <property type="protein sequence ID" value="KAK8939058.1"/>
    <property type="molecule type" value="Genomic_DNA"/>
</dbReference>
<evidence type="ECO:0000313" key="2">
    <source>
        <dbReference type="EMBL" id="KAK8939058.1"/>
    </source>
</evidence>
<dbReference type="Proteomes" id="UP001418222">
    <property type="component" value="Unassembled WGS sequence"/>
</dbReference>
<reference evidence="2 3" key="1">
    <citation type="journal article" date="2022" name="Nat. Plants">
        <title>Genomes of leafy and leafless Platanthera orchids illuminate the evolution of mycoheterotrophy.</title>
        <authorList>
            <person name="Li M.H."/>
            <person name="Liu K.W."/>
            <person name="Li Z."/>
            <person name="Lu H.C."/>
            <person name="Ye Q.L."/>
            <person name="Zhang D."/>
            <person name="Wang J.Y."/>
            <person name="Li Y.F."/>
            <person name="Zhong Z.M."/>
            <person name="Liu X."/>
            <person name="Yu X."/>
            <person name="Liu D.K."/>
            <person name="Tu X.D."/>
            <person name="Liu B."/>
            <person name="Hao Y."/>
            <person name="Liao X.Y."/>
            <person name="Jiang Y.T."/>
            <person name="Sun W.H."/>
            <person name="Chen J."/>
            <person name="Chen Y.Q."/>
            <person name="Ai Y."/>
            <person name="Zhai J.W."/>
            <person name="Wu S.S."/>
            <person name="Zhou Z."/>
            <person name="Hsiao Y.Y."/>
            <person name="Wu W.L."/>
            <person name="Chen Y.Y."/>
            <person name="Lin Y.F."/>
            <person name="Hsu J.L."/>
            <person name="Li C.Y."/>
            <person name="Wang Z.W."/>
            <person name="Zhao X."/>
            <person name="Zhong W.Y."/>
            <person name="Ma X.K."/>
            <person name="Ma L."/>
            <person name="Huang J."/>
            <person name="Chen G.Z."/>
            <person name="Huang M.Z."/>
            <person name="Huang L."/>
            <person name="Peng D.H."/>
            <person name="Luo Y.B."/>
            <person name="Zou S.Q."/>
            <person name="Chen S.P."/>
            <person name="Lan S."/>
            <person name="Tsai W.C."/>
            <person name="Van de Peer Y."/>
            <person name="Liu Z.J."/>
        </authorList>
    </citation>
    <scope>NUCLEOTIDE SEQUENCE [LARGE SCALE GENOMIC DNA]</scope>
    <source>
        <strain evidence="2">Lor287</strain>
    </source>
</reference>
<dbReference type="AlphaFoldDB" id="A0AAP0G5X3"/>
<accession>A0AAP0G5X3</accession>
<sequence>MADSLADMLLGFFEDEWEAGSSGSDDRWASGGGAGDRDGDCVSNAGGGDSMSSRAFWESQDQLLHEALMRSGSTESRIRTQMQEAVRMMRADGSDACNCSGGSSGGVVECRRGCVLRGIVDRLRAQGYDSAVCKSKWRRSPEIPPGEHSYIDILLVSRNRLKDPTRIVIEPSFRAEFEVARGSSEYNALVARLPEIFVGKAERLKAVVKVMCRAAKRCMKENRMHMAPWRKHEYMLSKWLGTCERLSTLIPMVPASVVDGRGARQQRPRSSMLTFDLHRTAVQVL</sequence>
<dbReference type="PANTHER" id="PTHR31579:SF58">
    <property type="entry name" value="PLANT-SPECIFIC DOMAIN TIGR01615 FAMILY PROTEIN"/>
    <property type="match status" value="1"/>
</dbReference>